<keyword evidence="3" id="KW-1185">Reference proteome</keyword>
<keyword evidence="1" id="KW-0812">Transmembrane</keyword>
<evidence type="ECO:0000256" key="1">
    <source>
        <dbReference type="SAM" id="Phobius"/>
    </source>
</evidence>
<name>A0A7K3WBT0_9ACTN</name>
<protein>
    <submittedName>
        <fullName evidence="2">Uncharacterized protein</fullName>
    </submittedName>
</protein>
<feature type="transmembrane region" description="Helical" evidence="1">
    <location>
        <begin position="204"/>
        <end position="226"/>
    </location>
</feature>
<feature type="transmembrane region" description="Helical" evidence="1">
    <location>
        <begin position="160"/>
        <end position="183"/>
    </location>
</feature>
<evidence type="ECO:0000313" key="3">
    <source>
        <dbReference type="Proteomes" id="UP000470470"/>
    </source>
</evidence>
<dbReference type="EMBL" id="JAAGWK010000010">
    <property type="protein sequence ID" value="NEL53834.1"/>
    <property type="molecule type" value="Genomic_DNA"/>
</dbReference>
<dbReference type="RefSeq" id="WP_152729780.1">
    <property type="nucleotide sequence ID" value="NZ_JAABOZ010000002.1"/>
</dbReference>
<sequence>MHGEAVGRFLLAVVAVVVIVVPQVAAHPVAGLGPPTVAEQTRTVEQRLTSVPGVVRASVTYRQRGLLGGQAVLSGSVWTTPDADAEALLSVMEASLWTSAISPVDTLGAAVRLSDGQDPVAESAFVDPASRPGPLARSTSELRDRYGLRPLPPGPSPAKWVILFAGVSLGVLLRGAGTAVVVSRLRIPLSGNPWQRMSLGMQPSWSPAVSFAGLLVIAATVASILGGSLGPLLLIAAAAAVQLPVRAVVVARIRRAHVRPPERTPRQGSVGWKR</sequence>
<organism evidence="2 3">
    <name type="scientific">Goekera deserti</name>
    <dbReference type="NCBI Taxonomy" id="2497753"/>
    <lineage>
        <taxon>Bacteria</taxon>
        <taxon>Bacillati</taxon>
        <taxon>Actinomycetota</taxon>
        <taxon>Actinomycetes</taxon>
        <taxon>Geodermatophilales</taxon>
        <taxon>Geodermatophilaceae</taxon>
        <taxon>Goekera</taxon>
    </lineage>
</organism>
<keyword evidence="1" id="KW-0472">Membrane</keyword>
<gene>
    <name evidence="2" type="ORF">G1H19_07460</name>
</gene>
<proteinExistence type="predicted"/>
<feature type="transmembrane region" description="Helical" evidence="1">
    <location>
        <begin position="232"/>
        <end position="253"/>
    </location>
</feature>
<dbReference type="AlphaFoldDB" id="A0A7K3WBT0"/>
<keyword evidence="1" id="KW-1133">Transmembrane helix</keyword>
<dbReference type="Proteomes" id="UP000470470">
    <property type="component" value="Unassembled WGS sequence"/>
</dbReference>
<reference evidence="2 3" key="1">
    <citation type="submission" date="2020-02" db="EMBL/GenBank/DDBJ databases">
        <title>The whole genome sequence of CPCC 205119.</title>
        <authorList>
            <person name="Jiang Z."/>
        </authorList>
    </citation>
    <scope>NUCLEOTIDE SEQUENCE [LARGE SCALE GENOMIC DNA]</scope>
    <source>
        <strain evidence="2 3">CPCC 205119</strain>
    </source>
</reference>
<accession>A0A7K3WBT0</accession>
<comment type="caution">
    <text evidence="2">The sequence shown here is derived from an EMBL/GenBank/DDBJ whole genome shotgun (WGS) entry which is preliminary data.</text>
</comment>
<evidence type="ECO:0000313" key="2">
    <source>
        <dbReference type="EMBL" id="NEL53834.1"/>
    </source>
</evidence>